<name>A0A7I7TVK0_MYCPF</name>
<gene>
    <name evidence="2" type="ORF">MPRF_00870</name>
</gene>
<reference evidence="2 3" key="1">
    <citation type="journal article" date="2019" name="Emerg. Microbes Infect.">
        <title>Comprehensive subspecies identification of 175 nontuberculous mycobacteria species based on 7547 genomic profiles.</title>
        <authorList>
            <person name="Matsumoto Y."/>
            <person name="Kinjo T."/>
            <person name="Motooka D."/>
            <person name="Nabeya D."/>
            <person name="Jung N."/>
            <person name="Uechi K."/>
            <person name="Horii T."/>
            <person name="Iida T."/>
            <person name="Fujita J."/>
            <person name="Nakamura S."/>
        </authorList>
    </citation>
    <scope>NUCLEOTIDE SEQUENCE [LARGE SCALE GENOMIC DNA]</scope>
    <source>
        <strain evidence="2 3">JCM 6367</strain>
    </source>
</reference>
<dbReference type="EMBL" id="AP022598">
    <property type="protein sequence ID" value="BBY73188.1"/>
    <property type="molecule type" value="Genomic_DNA"/>
</dbReference>
<keyword evidence="1" id="KW-0732">Signal</keyword>
<evidence type="ECO:0000256" key="1">
    <source>
        <dbReference type="SAM" id="SignalP"/>
    </source>
</evidence>
<feature type="signal peptide" evidence="1">
    <location>
        <begin position="1"/>
        <end position="20"/>
    </location>
</feature>
<evidence type="ECO:0008006" key="4">
    <source>
        <dbReference type="Google" id="ProtNLM"/>
    </source>
</evidence>
<accession>A0A7I7TVK0</accession>
<proteinExistence type="predicted"/>
<organism evidence="2 3">
    <name type="scientific">Mycolicibacterium parafortuitum</name>
    <name type="common">Mycobacterium parafortuitum</name>
    <dbReference type="NCBI Taxonomy" id="39692"/>
    <lineage>
        <taxon>Bacteria</taxon>
        <taxon>Bacillati</taxon>
        <taxon>Actinomycetota</taxon>
        <taxon>Actinomycetes</taxon>
        <taxon>Mycobacteriales</taxon>
        <taxon>Mycobacteriaceae</taxon>
        <taxon>Mycolicibacterium</taxon>
    </lineage>
</organism>
<feature type="chain" id="PRO_5038578533" description="Secreted protein" evidence="1">
    <location>
        <begin position="21"/>
        <end position="187"/>
    </location>
</feature>
<evidence type="ECO:0000313" key="3">
    <source>
        <dbReference type="Proteomes" id="UP000466554"/>
    </source>
</evidence>
<protein>
    <recommendedName>
        <fullName evidence="4">Secreted protein</fullName>
    </recommendedName>
</protein>
<evidence type="ECO:0000313" key="2">
    <source>
        <dbReference type="EMBL" id="BBY73188.1"/>
    </source>
</evidence>
<dbReference type="Proteomes" id="UP000466554">
    <property type="component" value="Chromosome"/>
</dbReference>
<dbReference type="AlphaFoldDB" id="A0A7I7TVK0"/>
<sequence>MLSLFVAVLILVTLSPGVPAALAEPAEPGASAAPSPWPDIKYYDRVDALPFAVPGGVWFLTPNGQNCGIWRRGSFGCTGEIPGAPQGTRHIGWIDGDRAVHYDWTVAVRFPNSQAQLPLRPFSVITHEGTTCAVTPAGGTYCERGPMRFLIGADETWLSAPWIDLSWVTLGPASCSPPDTPGAPCYS</sequence>